<keyword evidence="1" id="KW-0812">Transmembrane</keyword>
<evidence type="ECO:0000313" key="2">
    <source>
        <dbReference type="EMBL" id="CRY73672.1"/>
    </source>
</evidence>
<feature type="transmembrane region" description="Helical" evidence="1">
    <location>
        <begin position="18"/>
        <end position="37"/>
    </location>
</feature>
<evidence type="ECO:0000256" key="1">
    <source>
        <dbReference type="SAM" id="Phobius"/>
    </source>
</evidence>
<keyword evidence="1" id="KW-1133">Transmembrane helix</keyword>
<dbReference type="KEGG" id="nfr:ERS450000_00256"/>
<organism evidence="2 3">
    <name type="scientific">Nocardia farcinica</name>
    <dbReference type="NCBI Taxonomy" id="37329"/>
    <lineage>
        <taxon>Bacteria</taxon>
        <taxon>Bacillati</taxon>
        <taxon>Actinomycetota</taxon>
        <taxon>Actinomycetes</taxon>
        <taxon>Mycobacteriales</taxon>
        <taxon>Nocardiaceae</taxon>
        <taxon>Nocardia</taxon>
    </lineage>
</organism>
<dbReference type="EMBL" id="LN868938">
    <property type="protein sequence ID" value="CRY73672.1"/>
    <property type="molecule type" value="Genomic_DNA"/>
</dbReference>
<evidence type="ECO:0000313" key="3">
    <source>
        <dbReference type="Proteomes" id="UP000057820"/>
    </source>
</evidence>
<name>A0A0H5NET4_NOCFR</name>
<gene>
    <name evidence="2" type="ORF">ERS450000_00256</name>
</gene>
<sequence length="38" mass="3948">MTGRHRATPPPLSPRSGLVVWVAWVLLVAAGAVALALL</sequence>
<accession>A0A0H5NET4</accession>
<dbReference type="Proteomes" id="UP000057820">
    <property type="component" value="Chromosome 1"/>
</dbReference>
<protein>
    <submittedName>
        <fullName evidence="2">Uncharacterized protein</fullName>
    </submittedName>
</protein>
<keyword evidence="1" id="KW-0472">Membrane</keyword>
<proteinExistence type="predicted"/>
<dbReference type="AlphaFoldDB" id="A0A0H5NET4"/>
<reference evidence="3" key="1">
    <citation type="submission" date="2015-03" db="EMBL/GenBank/DDBJ databases">
        <authorList>
            <consortium name="Pathogen Informatics"/>
        </authorList>
    </citation>
    <scope>NUCLEOTIDE SEQUENCE [LARGE SCALE GENOMIC DNA]</scope>
    <source>
        <strain evidence="3">NCTC11134</strain>
    </source>
</reference>